<dbReference type="AlphaFoldDB" id="K9YIT2"/>
<protein>
    <recommendedName>
        <fullName evidence="4">Nucleic acid binding OB-fold tRNA/helicase-type</fullName>
    </recommendedName>
</protein>
<keyword evidence="3" id="KW-1185">Reference proteome</keyword>
<gene>
    <name evidence="2" type="ordered locus">Cyast_0325</name>
</gene>
<dbReference type="Proteomes" id="UP000010483">
    <property type="component" value="Chromosome"/>
</dbReference>
<name>K9YIT2_CYASC</name>
<dbReference type="STRING" id="292563.Cyast_0325"/>
<accession>K9YIT2</accession>
<evidence type="ECO:0000313" key="2">
    <source>
        <dbReference type="EMBL" id="AFZ46305.1"/>
    </source>
</evidence>
<evidence type="ECO:0000256" key="1">
    <source>
        <dbReference type="SAM" id="MobiDB-lite"/>
    </source>
</evidence>
<dbReference type="EMBL" id="CP003940">
    <property type="protein sequence ID" value="AFZ46305.1"/>
    <property type="molecule type" value="Genomic_DNA"/>
</dbReference>
<feature type="region of interest" description="Disordered" evidence="1">
    <location>
        <begin position="124"/>
        <end position="149"/>
    </location>
</feature>
<evidence type="ECO:0008006" key="4">
    <source>
        <dbReference type="Google" id="ProtNLM"/>
    </source>
</evidence>
<reference evidence="3" key="1">
    <citation type="journal article" date="2013" name="Proc. Natl. Acad. Sci. U.S.A.">
        <title>Improving the coverage of the cyanobacterial phylum using diversity-driven genome sequencing.</title>
        <authorList>
            <person name="Shih P.M."/>
            <person name="Wu D."/>
            <person name="Latifi A."/>
            <person name="Axen S.D."/>
            <person name="Fewer D.P."/>
            <person name="Talla E."/>
            <person name="Calteau A."/>
            <person name="Cai F."/>
            <person name="Tandeau de Marsac N."/>
            <person name="Rippka R."/>
            <person name="Herdman M."/>
            <person name="Sivonen K."/>
            <person name="Coursin T."/>
            <person name="Laurent T."/>
            <person name="Goodwin L."/>
            <person name="Nolan M."/>
            <person name="Davenport K.W."/>
            <person name="Han C.S."/>
            <person name="Rubin E.M."/>
            <person name="Eisen J.A."/>
            <person name="Woyke T."/>
            <person name="Gugger M."/>
            <person name="Kerfeld C.A."/>
        </authorList>
    </citation>
    <scope>NUCLEOTIDE SEQUENCE [LARGE SCALE GENOMIC DNA]</scope>
    <source>
        <strain evidence="3">ATCC 29140 / PCC 7202</strain>
    </source>
</reference>
<sequence>MNRFFGSWRSILMAIALTTTGCGYLIHGGFAGENQVTIEEIKTSADSENKSVKIEGNVTQVIPLVNGYAFEIEDNTGSIWVMTTGEKPEVGQKISTQATVNREEIMIAEQDMSSFYLQEIVEEEDISEEEIDDDTVEFDEDTPTPETDG</sequence>
<dbReference type="HOGENOM" id="CLU_103725_1_0_3"/>
<dbReference type="eggNOG" id="ENOG50331RY">
    <property type="taxonomic scope" value="Bacteria"/>
</dbReference>
<dbReference type="PROSITE" id="PS51257">
    <property type="entry name" value="PROKAR_LIPOPROTEIN"/>
    <property type="match status" value="1"/>
</dbReference>
<evidence type="ECO:0000313" key="3">
    <source>
        <dbReference type="Proteomes" id="UP000010483"/>
    </source>
</evidence>
<dbReference type="BioCyc" id="CSTA292563:G1353-328-MONOMER"/>
<dbReference type="SUPFAM" id="SSF101756">
    <property type="entry name" value="Hypothetical protein YgiW"/>
    <property type="match status" value="1"/>
</dbReference>
<dbReference type="InterPro" id="IPR036700">
    <property type="entry name" value="BOBF_sf"/>
</dbReference>
<organism evidence="2 3">
    <name type="scientific">Cyanobacterium stanieri (strain ATCC 29140 / PCC 7202)</name>
    <dbReference type="NCBI Taxonomy" id="292563"/>
    <lineage>
        <taxon>Bacteria</taxon>
        <taxon>Bacillati</taxon>
        <taxon>Cyanobacteriota</taxon>
        <taxon>Cyanophyceae</taxon>
        <taxon>Oscillatoriophycideae</taxon>
        <taxon>Chroococcales</taxon>
        <taxon>Geminocystaceae</taxon>
        <taxon>Cyanobacterium</taxon>
    </lineage>
</organism>
<proteinExistence type="predicted"/>
<dbReference type="KEGG" id="csn:Cyast_0325"/>